<proteinExistence type="predicted"/>
<evidence type="ECO:0000313" key="9">
    <source>
        <dbReference type="RefSeq" id="XP_029284576.1"/>
    </source>
</evidence>
<feature type="transmembrane region" description="Helical" evidence="5">
    <location>
        <begin position="50"/>
        <end position="75"/>
    </location>
</feature>
<sequence>MLEADITGYIANGEWDLVEVPGRKNERFYDCCKEPYPDVTFTVVMRRRTLYYGLNLLIPCVLISTLALLVFLLPADSGEKISLGITVLLSLTVFMLLVAEIMPATSDSVPLIAQYFATTMVIVGLSVIATVLVLQYHHHDPDGSKMPKWTRVILLNWCAWFLRMKRPGEDRVRSACHNKAPRNSLTSMDLNASASAPQSTNGNMLCVGLRGLESIHYSTVATSSESGVLCGRLVGRVGEDEILLPAGQGPSAGSLEPEMAKILEEVRYIAKRFRDQDEDVSVCNEWKFAASVIDRLCLMAFSVFTILCTIGILMSAPNFVEAISKDFFT</sequence>
<dbReference type="PANTHER" id="PTHR18945">
    <property type="entry name" value="NEUROTRANSMITTER GATED ION CHANNEL"/>
    <property type="match status" value="1"/>
</dbReference>
<evidence type="ECO:0000256" key="2">
    <source>
        <dbReference type="ARBA" id="ARBA00022692"/>
    </source>
</evidence>
<dbReference type="Gene3D" id="2.70.170.10">
    <property type="entry name" value="Neurotransmitter-gated ion-channel ligand-binding domain"/>
    <property type="match status" value="1"/>
</dbReference>
<evidence type="ECO:0000313" key="8">
    <source>
        <dbReference type="Proteomes" id="UP000504630"/>
    </source>
</evidence>
<gene>
    <name evidence="9" type="primary">chrna7a</name>
</gene>
<keyword evidence="8" id="KW-1185">Reference proteome</keyword>
<feature type="domain" description="Neurotransmitter-gated ion-channel transmembrane" evidence="7">
    <location>
        <begin position="56"/>
        <end position="312"/>
    </location>
</feature>
<dbReference type="InterPro" id="IPR036719">
    <property type="entry name" value="Neuro-gated_channel_TM_sf"/>
</dbReference>
<dbReference type="Pfam" id="PF02931">
    <property type="entry name" value="Neur_chan_LBD"/>
    <property type="match status" value="1"/>
</dbReference>
<organism evidence="8 9">
    <name type="scientific">Cottoperca gobio</name>
    <name type="common">Frogmouth</name>
    <name type="synonym">Aphritis gobio</name>
    <dbReference type="NCBI Taxonomy" id="56716"/>
    <lineage>
        <taxon>Eukaryota</taxon>
        <taxon>Metazoa</taxon>
        <taxon>Chordata</taxon>
        <taxon>Craniata</taxon>
        <taxon>Vertebrata</taxon>
        <taxon>Euteleostomi</taxon>
        <taxon>Actinopterygii</taxon>
        <taxon>Neopterygii</taxon>
        <taxon>Teleostei</taxon>
        <taxon>Neoteleostei</taxon>
        <taxon>Acanthomorphata</taxon>
        <taxon>Eupercaria</taxon>
        <taxon>Perciformes</taxon>
        <taxon>Notothenioidei</taxon>
        <taxon>Bovichtidae</taxon>
        <taxon>Cottoperca</taxon>
    </lineage>
</organism>
<dbReference type="InterPro" id="IPR038050">
    <property type="entry name" value="Neuro_actylchol_rec"/>
</dbReference>
<dbReference type="Proteomes" id="UP000504630">
    <property type="component" value="Chromosome 3"/>
</dbReference>
<dbReference type="InterPro" id="IPR006029">
    <property type="entry name" value="Neurotrans-gated_channel_TM"/>
</dbReference>
<evidence type="ECO:0000259" key="7">
    <source>
        <dbReference type="Pfam" id="PF02932"/>
    </source>
</evidence>
<name>A0A6J2PGY9_COTGO</name>
<dbReference type="InterPro" id="IPR036734">
    <property type="entry name" value="Neur_chan_lig-bd_sf"/>
</dbReference>
<evidence type="ECO:0000256" key="1">
    <source>
        <dbReference type="ARBA" id="ARBA00004141"/>
    </source>
</evidence>
<dbReference type="InterPro" id="IPR006202">
    <property type="entry name" value="Neur_chan_lig-bd"/>
</dbReference>
<dbReference type="Pfam" id="PF02932">
    <property type="entry name" value="Neur_chan_memb"/>
    <property type="match status" value="1"/>
</dbReference>
<dbReference type="InterPro" id="IPR006201">
    <property type="entry name" value="Neur_channel"/>
</dbReference>
<dbReference type="FunFam" id="2.70.170.10:FF:000106">
    <property type="entry name" value="Si:ch211-39a7.1"/>
    <property type="match status" value="1"/>
</dbReference>
<dbReference type="RefSeq" id="XP_029284576.1">
    <property type="nucleotide sequence ID" value="XM_029428716.1"/>
</dbReference>
<dbReference type="FunFam" id="1.20.58.390:FF:000011">
    <property type="entry name" value="neuronal acetylcholine receptor subunit alpha-7"/>
    <property type="match status" value="1"/>
</dbReference>
<dbReference type="AlphaFoldDB" id="A0A6J2PGY9"/>
<dbReference type="Gene3D" id="1.20.58.390">
    <property type="entry name" value="Neurotransmitter-gated ion-channel transmembrane domain"/>
    <property type="match status" value="2"/>
</dbReference>
<dbReference type="GO" id="GO:0016020">
    <property type="term" value="C:membrane"/>
    <property type="evidence" value="ECO:0007669"/>
    <property type="project" value="UniProtKB-SubCell"/>
</dbReference>
<dbReference type="CDD" id="cd19051">
    <property type="entry name" value="LGIC_TM_cation"/>
    <property type="match status" value="1"/>
</dbReference>
<accession>A0A6J2PGY9</accession>
<evidence type="ECO:0000259" key="6">
    <source>
        <dbReference type="Pfam" id="PF02931"/>
    </source>
</evidence>
<evidence type="ECO:0000256" key="4">
    <source>
        <dbReference type="ARBA" id="ARBA00023136"/>
    </source>
</evidence>
<reference evidence="9" key="1">
    <citation type="submission" date="2025-08" db="UniProtKB">
        <authorList>
            <consortium name="RefSeq"/>
        </authorList>
    </citation>
    <scope>IDENTIFICATION</scope>
</reference>
<evidence type="ECO:0000256" key="5">
    <source>
        <dbReference type="SAM" id="Phobius"/>
    </source>
</evidence>
<keyword evidence="2 5" id="KW-0812">Transmembrane</keyword>
<comment type="subcellular location">
    <subcellularLocation>
        <location evidence="1">Membrane</location>
        <topology evidence="1">Multi-pass membrane protein</topology>
    </subcellularLocation>
</comment>
<feature type="transmembrane region" description="Helical" evidence="5">
    <location>
        <begin position="296"/>
        <end position="316"/>
    </location>
</feature>
<protein>
    <submittedName>
        <fullName evidence="9">Neuronal acetylcholine receptor subunit alpha-7a isoform X3</fullName>
    </submittedName>
</protein>
<feature type="transmembrane region" description="Helical" evidence="5">
    <location>
        <begin position="81"/>
        <end position="99"/>
    </location>
</feature>
<dbReference type="FunFam" id="1.20.58.390:FF:000007">
    <property type="entry name" value="Neuronal acetylcholine receptor subunit alpha-7"/>
    <property type="match status" value="1"/>
</dbReference>
<keyword evidence="9" id="KW-0675">Receptor</keyword>
<keyword evidence="4 5" id="KW-0472">Membrane</keyword>
<dbReference type="SUPFAM" id="SSF63712">
    <property type="entry name" value="Nicotinic receptor ligand binding domain-like"/>
    <property type="match status" value="1"/>
</dbReference>
<dbReference type="GO" id="GO:0005230">
    <property type="term" value="F:extracellular ligand-gated monoatomic ion channel activity"/>
    <property type="evidence" value="ECO:0007669"/>
    <property type="project" value="InterPro"/>
</dbReference>
<feature type="domain" description="Neurotransmitter-gated ion-channel ligand-binding" evidence="6">
    <location>
        <begin position="3"/>
        <end position="49"/>
    </location>
</feature>
<evidence type="ECO:0000256" key="3">
    <source>
        <dbReference type="ARBA" id="ARBA00022989"/>
    </source>
</evidence>
<dbReference type="SUPFAM" id="SSF90112">
    <property type="entry name" value="Neurotransmitter-gated ion-channel transmembrane pore"/>
    <property type="match status" value="1"/>
</dbReference>
<keyword evidence="3 5" id="KW-1133">Transmembrane helix</keyword>
<dbReference type="GeneID" id="115006454"/>
<feature type="transmembrane region" description="Helical" evidence="5">
    <location>
        <begin position="111"/>
        <end position="136"/>
    </location>
</feature>
<dbReference type="GO" id="GO:0004888">
    <property type="term" value="F:transmembrane signaling receptor activity"/>
    <property type="evidence" value="ECO:0007669"/>
    <property type="project" value="InterPro"/>
</dbReference>
<dbReference type="CTD" id="394199"/>